<feature type="signal peptide" evidence="1">
    <location>
        <begin position="1"/>
        <end position="16"/>
    </location>
</feature>
<feature type="chain" id="PRO_5008588301" description="Lipocalin/cytosolic fatty-acid binding domain-containing protein" evidence="1">
    <location>
        <begin position="17"/>
        <end position="214"/>
    </location>
</feature>
<sequence>MRSILLLFVVSATCHGNTIGPCRPVHPVGVDHSKWAGEKYVHLYTGDQGQSCSMVKRQLVDEDNVQFLRETYYRVRNQSGVPVETMLSAKCIEKGHYSVSAELTAGTVTLLDLYFLWYDNVCYAPNKCVFLDIHMICSNSPEFKNGGPGLLFVETQYPDPPKEIASKVKEVLKCNGLSDDLMMIDNCNCTNIPYNSEPSKCDHMTIGQFWGLNQ</sequence>
<name>A0A1B6MH93_9HEMI</name>
<evidence type="ECO:0000256" key="1">
    <source>
        <dbReference type="SAM" id="SignalP"/>
    </source>
</evidence>
<proteinExistence type="predicted"/>
<organism evidence="2">
    <name type="scientific">Graphocephala atropunctata</name>
    <dbReference type="NCBI Taxonomy" id="36148"/>
    <lineage>
        <taxon>Eukaryota</taxon>
        <taxon>Metazoa</taxon>
        <taxon>Ecdysozoa</taxon>
        <taxon>Arthropoda</taxon>
        <taxon>Hexapoda</taxon>
        <taxon>Insecta</taxon>
        <taxon>Pterygota</taxon>
        <taxon>Neoptera</taxon>
        <taxon>Paraneoptera</taxon>
        <taxon>Hemiptera</taxon>
        <taxon>Auchenorrhyncha</taxon>
        <taxon>Membracoidea</taxon>
        <taxon>Cicadellidae</taxon>
        <taxon>Cicadellinae</taxon>
        <taxon>Cicadellini</taxon>
        <taxon>Graphocephala</taxon>
    </lineage>
</organism>
<keyword evidence="1" id="KW-0732">Signal</keyword>
<reference evidence="2" key="1">
    <citation type="submission" date="2015-11" db="EMBL/GenBank/DDBJ databases">
        <title>De novo transcriptome assembly of four potential Pierce s Disease insect vectors from Arizona vineyards.</title>
        <authorList>
            <person name="Tassone E.E."/>
        </authorList>
    </citation>
    <scope>NUCLEOTIDE SEQUENCE</scope>
</reference>
<accession>A0A1B6MH93</accession>
<gene>
    <name evidence="2" type="ORF">g.3402</name>
</gene>
<protein>
    <recommendedName>
        <fullName evidence="3">Lipocalin/cytosolic fatty-acid binding domain-containing protein</fullName>
    </recommendedName>
</protein>
<dbReference type="AlphaFoldDB" id="A0A1B6MH93"/>
<evidence type="ECO:0008006" key="3">
    <source>
        <dbReference type="Google" id="ProtNLM"/>
    </source>
</evidence>
<evidence type="ECO:0000313" key="2">
    <source>
        <dbReference type="EMBL" id="JAT35317.1"/>
    </source>
</evidence>
<dbReference type="EMBL" id="GEBQ01004660">
    <property type="protein sequence ID" value="JAT35317.1"/>
    <property type="molecule type" value="Transcribed_RNA"/>
</dbReference>